<dbReference type="AlphaFoldDB" id="A0A140LB00"/>
<feature type="domain" description="SipL SPOCS" evidence="1">
    <location>
        <begin position="155"/>
        <end position="231"/>
    </location>
</feature>
<dbReference type="STRING" id="520764.AN618_09230"/>
<dbReference type="InParanoid" id="A0A140LB00"/>
<sequence length="635" mass="69135">MALGSALFLTRELPVVARKIKKVTGRINALNYIMLTDKIIVQGVFHKQVFFVGTDDIVHHLSGDIPFKTMLYVPGARPGMTASISAEVEKIRTTLSPGGDSVLTEAIVKVATTVEDVAFVNLAPGTDETILAELAIGEGSAQVLVEDTFILENPAQKITEVNSEVVMQNTELIEGKVLVQAVLHHQVYYVGEDDVSYYQAFDMPVSEIVNVPGIQPGMKAYVEPVVEMSEAYLVSSRELFLKAVVGWNVVVVNETLTDIGVSTSDPNYRVNVLVGQPVTHQHMVESRVLLENEASKVREISATVSELSAVLVPDKVIIQGVLHKQIYYVGIDEVNRHQAEDVPFSTFVDYEGAMPGQVARVNAGVEYSAFTLLSPREVLQKNIIAFNVMILEPRNLPVILGAGPVVRIPRIVEETTGQVVVSDTEPTVVEGLTVTKAPIVVSEEQAGSRQTQVIHTVDVFPLAIGLGETRCEVKNVRVTPLENQVLVEGDVSCDISYIGPDDVVYHIRVDDRFSVLVPLEGCLPSHVVEASAEIEHADFEILPGGNQIRLTITLRATARCIKEETVYVVTDVTGPGVTTDKLLVRVKVPSGETVDLYVVTEIYGAGITVTKKTFILYVVGEGPRPVDIVVDVSRN</sequence>
<proteinExistence type="predicted"/>
<feature type="domain" description="SipL SPOCS" evidence="1">
    <location>
        <begin position="295"/>
        <end position="371"/>
    </location>
</feature>
<dbReference type="InterPro" id="IPR024300">
    <property type="entry name" value="SipL_SPOCS_dom"/>
</dbReference>
<dbReference type="EMBL" id="LOED01000008">
    <property type="protein sequence ID" value="KXG77725.1"/>
    <property type="molecule type" value="Genomic_DNA"/>
</dbReference>
<organism evidence="2 3">
    <name type="scientific">Fervidicola ferrireducens</name>
    <dbReference type="NCBI Taxonomy" id="520764"/>
    <lineage>
        <taxon>Bacteria</taxon>
        <taxon>Bacillati</taxon>
        <taxon>Bacillota</taxon>
        <taxon>Clostridia</taxon>
        <taxon>Thermosediminibacterales</taxon>
        <taxon>Thermosediminibacteraceae</taxon>
        <taxon>Fervidicola</taxon>
    </lineage>
</organism>
<keyword evidence="3" id="KW-1185">Reference proteome</keyword>
<protein>
    <recommendedName>
        <fullName evidence="1">SipL SPOCS domain-containing protein</fullName>
    </recommendedName>
</protein>
<accession>A0A140LB00</accession>
<gene>
    <name evidence="2" type="ORF">AN618_09230</name>
</gene>
<dbReference type="RefSeq" id="WP_066352641.1">
    <property type="nucleotide sequence ID" value="NZ_LOED01000008.1"/>
</dbReference>
<reference evidence="2 3" key="1">
    <citation type="submission" date="2015-12" db="EMBL/GenBank/DDBJ databases">
        <title>Draft genome sequnece of Fervidicola ferrireducens strain Y170.</title>
        <authorList>
            <person name="Patel B.K."/>
        </authorList>
    </citation>
    <scope>NUCLEOTIDE SEQUENCE [LARGE SCALE GENOMIC DNA]</scope>
    <source>
        <strain evidence="2 3">Y170</strain>
    </source>
</reference>
<dbReference type="Proteomes" id="UP000070427">
    <property type="component" value="Unassembled WGS sequence"/>
</dbReference>
<feature type="domain" description="SipL SPOCS" evidence="1">
    <location>
        <begin position="19"/>
        <end position="94"/>
    </location>
</feature>
<evidence type="ECO:0000313" key="3">
    <source>
        <dbReference type="Proteomes" id="UP000070427"/>
    </source>
</evidence>
<dbReference type="Pfam" id="PF12673">
    <property type="entry name" value="SipL"/>
    <property type="match status" value="4"/>
</dbReference>
<evidence type="ECO:0000313" key="2">
    <source>
        <dbReference type="EMBL" id="KXG77725.1"/>
    </source>
</evidence>
<feature type="domain" description="SipL SPOCS" evidence="1">
    <location>
        <begin position="469"/>
        <end position="541"/>
    </location>
</feature>
<name>A0A140LB00_9FIRM</name>
<evidence type="ECO:0000259" key="1">
    <source>
        <dbReference type="Pfam" id="PF12673"/>
    </source>
</evidence>
<comment type="caution">
    <text evidence="2">The sequence shown here is derived from an EMBL/GenBank/DDBJ whole genome shotgun (WGS) entry which is preliminary data.</text>
</comment>